<name>A0A5B7DIH7_PORTR</name>
<proteinExistence type="predicted"/>
<organism evidence="1 2">
    <name type="scientific">Portunus trituberculatus</name>
    <name type="common">Swimming crab</name>
    <name type="synonym">Neptunus trituberculatus</name>
    <dbReference type="NCBI Taxonomy" id="210409"/>
    <lineage>
        <taxon>Eukaryota</taxon>
        <taxon>Metazoa</taxon>
        <taxon>Ecdysozoa</taxon>
        <taxon>Arthropoda</taxon>
        <taxon>Crustacea</taxon>
        <taxon>Multicrustacea</taxon>
        <taxon>Malacostraca</taxon>
        <taxon>Eumalacostraca</taxon>
        <taxon>Eucarida</taxon>
        <taxon>Decapoda</taxon>
        <taxon>Pleocyemata</taxon>
        <taxon>Brachyura</taxon>
        <taxon>Eubrachyura</taxon>
        <taxon>Portunoidea</taxon>
        <taxon>Portunidae</taxon>
        <taxon>Portuninae</taxon>
        <taxon>Portunus</taxon>
    </lineage>
</organism>
<keyword evidence="2" id="KW-1185">Reference proteome</keyword>
<accession>A0A5B7DIH7</accession>
<gene>
    <name evidence="1" type="ORF">E2C01_013821</name>
</gene>
<sequence>MWKGQTQRLQGAITTECNGVILLVSLDKVKGGETIHLEAWMNIIGCGIHLGHYHIWVGLGELLGQFLVHGLQALAVATPRGIELHQDIFLRLHHLILKVPSNKYLHWAVLSLRHWLGFQIGLHLAWKCYAEVKKLLTWICIKALWYKYVMVKEVPLDTCHKQTESQQMKGMPGYKRWLDRVTSKL</sequence>
<dbReference type="EMBL" id="VSRR010000918">
    <property type="protein sequence ID" value="MPC20859.1"/>
    <property type="molecule type" value="Genomic_DNA"/>
</dbReference>
<reference evidence="1 2" key="1">
    <citation type="submission" date="2019-05" db="EMBL/GenBank/DDBJ databases">
        <title>Another draft genome of Portunus trituberculatus and its Hox gene families provides insights of decapod evolution.</title>
        <authorList>
            <person name="Jeong J.-H."/>
            <person name="Song I."/>
            <person name="Kim S."/>
            <person name="Choi T."/>
            <person name="Kim D."/>
            <person name="Ryu S."/>
            <person name="Kim W."/>
        </authorList>
    </citation>
    <scope>NUCLEOTIDE SEQUENCE [LARGE SCALE GENOMIC DNA]</scope>
    <source>
        <tissue evidence="1">Muscle</tissue>
    </source>
</reference>
<protein>
    <submittedName>
        <fullName evidence="1">Uncharacterized protein</fullName>
    </submittedName>
</protein>
<dbReference type="Proteomes" id="UP000324222">
    <property type="component" value="Unassembled WGS sequence"/>
</dbReference>
<dbReference type="AlphaFoldDB" id="A0A5B7DIH7"/>
<evidence type="ECO:0000313" key="1">
    <source>
        <dbReference type="EMBL" id="MPC20859.1"/>
    </source>
</evidence>
<evidence type="ECO:0000313" key="2">
    <source>
        <dbReference type="Proteomes" id="UP000324222"/>
    </source>
</evidence>
<comment type="caution">
    <text evidence="1">The sequence shown here is derived from an EMBL/GenBank/DDBJ whole genome shotgun (WGS) entry which is preliminary data.</text>
</comment>